<dbReference type="InterPro" id="IPR003593">
    <property type="entry name" value="AAA+_ATPase"/>
</dbReference>
<feature type="transmembrane region" description="Helical" evidence="13">
    <location>
        <begin position="160"/>
        <end position="176"/>
    </location>
</feature>
<dbReference type="GO" id="GO:0016887">
    <property type="term" value="F:ATP hydrolysis activity"/>
    <property type="evidence" value="ECO:0007669"/>
    <property type="project" value="InterPro"/>
</dbReference>
<evidence type="ECO:0000256" key="5">
    <source>
        <dbReference type="ARBA" id="ARBA00022475"/>
    </source>
</evidence>
<dbReference type="InterPro" id="IPR039421">
    <property type="entry name" value="Type_1_exporter"/>
</dbReference>
<dbReference type="SUPFAM" id="SSF90123">
    <property type="entry name" value="ABC transporter transmembrane region"/>
    <property type="match status" value="1"/>
</dbReference>
<evidence type="ECO:0000256" key="12">
    <source>
        <dbReference type="ARBA" id="ARBA00074518"/>
    </source>
</evidence>
<evidence type="ECO:0000256" key="13">
    <source>
        <dbReference type="SAM" id="Phobius"/>
    </source>
</evidence>
<dbReference type="Gene3D" id="3.40.50.300">
    <property type="entry name" value="P-loop containing nucleotide triphosphate hydrolases"/>
    <property type="match status" value="1"/>
</dbReference>
<accession>A0A172YB25</accession>
<dbReference type="SMART" id="SM00382">
    <property type="entry name" value="AAA"/>
    <property type="match status" value="1"/>
</dbReference>
<dbReference type="GO" id="GO:0005886">
    <property type="term" value="C:plasma membrane"/>
    <property type="evidence" value="ECO:0007669"/>
    <property type="project" value="UniProtKB-SubCell"/>
</dbReference>
<keyword evidence="8" id="KW-0067">ATP-binding</keyword>
<evidence type="ECO:0000256" key="2">
    <source>
        <dbReference type="ARBA" id="ARBA00006526"/>
    </source>
</evidence>
<dbReference type="PROSITE" id="PS00211">
    <property type="entry name" value="ABC_TRANSPORTER_1"/>
    <property type="match status" value="1"/>
</dbReference>
<protein>
    <recommendedName>
        <fullName evidence="12">Multidrug resistance-like ATP-binding protein MdlA</fullName>
        <ecNumber evidence="3">7.6.2.2</ecNumber>
    </recommendedName>
</protein>
<organism evidence="16 17">
    <name type="scientific">Halotalea alkalilenta</name>
    <dbReference type="NCBI Taxonomy" id="376489"/>
    <lineage>
        <taxon>Bacteria</taxon>
        <taxon>Pseudomonadati</taxon>
        <taxon>Pseudomonadota</taxon>
        <taxon>Gammaproteobacteria</taxon>
        <taxon>Oceanospirillales</taxon>
        <taxon>Halomonadaceae</taxon>
        <taxon>Halotalea</taxon>
    </lineage>
</organism>
<evidence type="ECO:0000256" key="4">
    <source>
        <dbReference type="ARBA" id="ARBA00022448"/>
    </source>
</evidence>
<reference evidence="16 17" key="1">
    <citation type="submission" date="2016-04" db="EMBL/GenBank/DDBJ databases">
        <title>Complete Genome Sequence of Halotalea alkalilenta IHB B 13600.</title>
        <authorList>
            <person name="Swarnkar M.K."/>
            <person name="Sharma A."/>
            <person name="Kaushal K."/>
            <person name="Soni R."/>
            <person name="Rana S."/>
            <person name="Singh A.K."/>
            <person name="Gulati A."/>
        </authorList>
    </citation>
    <scope>NUCLEOTIDE SEQUENCE [LARGE SCALE GENOMIC DNA]</scope>
    <source>
        <strain evidence="16 17">IHB B 13600</strain>
    </source>
</reference>
<evidence type="ECO:0000256" key="9">
    <source>
        <dbReference type="ARBA" id="ARBA00022989"/>
    </source>
</evidence>
<feature type="transmembrane region" description="Helical" evidence="13">
    <location>
        <begin position="135"/>
        <end position="154"/>
    </location>
</feature>
<dbReference type="PANTHER" id="PTHR43394:SF1">
    <property type="entry name" value="ATP-BINDING CASSETTE SUB-FAMILY B MEMBER 10, MITOCHONDRIAL"/>
    <property type="match status" value="1"/>
</dbReference>
<feature type="transmembrane region" description="Helical" evidence="13">
    <location>
        <begin position="59"/>
        <end position="77"/>
    </location>
</feature>
<dbReference type="GO" id="GO:0015421">
    <property type="term" value="F:ABC-type oligopeptide transporter activity"/>
    <property type="evidence" value="ECO:0007669"/>
    <property type="project" value="TreeGrafter"/>
</dbReference>
<evidence type="ECO:0000256" key="6">
    <source>
        <dbReference type="ARBA" id="ARBA00022692"/>
    </source>
</evidence>
<dbReference type="EMBL" id="CP015243">
    <property type="protein sequence ID" value="ANF56461.1"/>
    <property type="molecule type" value="Genomic_DNA"/>
</dbReference>
<sequence>MSLWRILREFFDRHRRTYALAVLCLLAVGILNLLLPWWVGRIVDALAAGELDRARLIQSVLALLLVGVSMYGLRYLWRVLLFGTAYRLGVELRAQFYAKLLRLDPGFYQRRSSGDLLARATQDIDAVEFAAGEGVLSSVDGAMTLVLVLGMMLISIDAPLTLVAIVPFPLMAWGFYRIAKRVQARFGVALERFSRLNERTQEAFSGIRTLKSHALIEAEIEDFKRRARATAEADFQVQRMEARYEPVVFIALASATLLTLVVGSLRLDAGALTLGGLTSFTLYLVQLIWPMFAIGWCLNLLQRGEAGARRLFDVFDETEAIADLGQITRVDATELSVEIERFAYPGDAHPTLEGISLRLAPGQTIGVVGHTGSGKSTLLKLLMRQYPLEHGRITLGGEPIEAYRLDTLRTAFAYVPQDAFLFAASLADNLRLGRPDADQQALNAALAAAAFEHDLNALPQGLETPIGERGVTLSGGQRQRVALARALLKDAPILLLDDTLSAVDYATERRLLATLNEDRGRRTRLIVSHRLSAVAAADQILVLDQGRVVERGSHAELLSIDGLYAALWREQAAARERHPLEETLR</sequence>
<proteinExistence type="inferred from homology"/>
<dbReference type="GO" id="GO:0005524">
    <property type="term" value="F:ATP binding"/>
    <property type="evidence" value="ECO:0007669"/>
    <property type="project" value="UniProtKB-KW"/>
</dbReference>
<keyword evidence="9 13" id="KW-1133">Transmembrane helix</keyword>
<comment type="subcellular location">
    <subcellularLocation>
        <location evidence="1">Cell membrane</location>
        <topology evidence="1">Multi-pass membrane protein</topology>
    </subcellularLocation>
</comment>
<keyword evidence="17" id="KW-1185">Reference proteome</keyword>
<dbReference type="InterPro" id="IPR036640">
    <property type="entry name" value="ABC1_TM_sf"/>
</dbReference>
<dbReference type="Pfam" id="PF00005">
    <property type="entry name" value="ABC_tran"/>
    <property type="match status" value="1"/>
</dbReference>
<feature type="domain" description="ABC transmembrane type-1" evidence="15">
    <location>
        <begin position="19"/>
        <end position="303"/>
    </location>
</feature>
<evidence type="ECO:0000256" key="8">
    <source>
        <dbReference type="ARBA" id="ARBA00022840"/>
    </source>
</evidence>
<dbReference type="RefSeq" id="WP_064121442.1">
    <property type="nucleotide sequence ID" value="NZ_CP015243.1"/>
</dbReference>
<dbReference type="InterPro" id="IPR011527">
    <property type="entry name" value="ABC1_TM_dom"/>
</dbReference>
<dbReference type="FunFam" id="1.20.1560.10:FF:000011">
    <property type="entry name" value="Multidrug ABC transporter ATP-binding protein"/>
    <property type="match status" value="1"/>
</dbReference>
<evidence type="ECO:0000313" key="17">
    <source>
        <dbReference type="Proteomes" id="UP000077875"/>
    </source>
</evidence>
<keyword evidence="4" id="KW-0813">Transport</keyword>
<evidence type="ECO:0000256" key="11">
    <source>
        <dbReference type="ARBA" id="ARBA00034018"/>
    </source>
</evidence>
<dbReference type="KEGG" id="haa:A5892_02415"/>
<dbReference type="InterPro" id="IPR027417">
    <property type="entry name" value="P-loop_NTPase"/>
</dbReference>
<evidence type="ECO:0000259" key="15">
    <source>
        <dbReference type="PROSITE" id="PS50929"/>
    </source>
</evidence>
<evidence type="ECO:0000313" key="16">
    <source>
        <dbReference type="EMBL" id="ANF56461.1"/>
    </source>
</evidence>
<keyword evidence="7" id="KW-0547">Nucleotide-binding</keyword>
<dbReference type="GO" id="GO:0008559">
    <property type="term" value="F:ABC-type xenobiotic transporter activity"/>
    <property type="evidence" value="ECO:0007669"/>
    <property type="project" value="UniProtKB-EC"/>
</dbReference>
<dbReference type="InterPro" id="IPR003439">
    <property type="entry name" value="ABC_transporter-like_ATP-bd"/>
</dbReference>
<evidence type="ECO:0000256" key="7">
    <source>
        <dbReference type="ARBA" id="ARBA00022741"/>
    </source>
</evidence>
<dbReference type="Gene3D" id="1.20.1560.10">
    <property type="entry name" value="ABC transporter type 1, transmembrane domain"/>
    <property type="match status" value="1"/>
</dbReference>
<evidence type="ECO:0000259" key="14">
    <source>
        <dbReference type="PROSITE" id="PS50893"/>
    </source>
</evidence>
<name>A0A172YB25_9GAMM</name>
<gene>
    <name evidence="16" type="ORF">A5892_02415</name>
</gene>
<keyword evidence="10 13" id="KW-0472">Membrane</keyword>
<dbReference type="PROSITE" id="PS50929">
    <property type="entry name" value="ABC_TM1F"/>
    <property type="match status" value="1"/>
</dbReference>
<dbReference type="FunFam" id="3.40.50.300:FF:000221">
    <property type="entry name" value="Multidrug ABC transporter ATP-binding protein"/>
    <property type="match status" value="1"/>
</dbReference>
<dbReference type="InterPro" id="IPR017871">
    <property type="entry name" value="ABC_transporter-like_CS"/>
</dbReference>
<dbReference type="STRING" id="376489.A5892_02415"/>
<evidence type="ECO:0000256" key="3">
    <source>
        <dbReference type="ARBA" id="ARBA00012191"/>
    </source>
</evidence>
<dbReference type="Proteomes" id="UP000077875">
    <property type="component" value="Chromosome"/>
</dbReference>
<dbReference type="SUPFAM" id="SSF52540">
    <property type="entry name" value="P-loop containing nucleoside triphosphate hydrolases"/>
    <property type="match status" value="1"/>
</dbReference>
<comment type="catalytic activity">
    <reaction evidence="11">
        <text>ATP + H2O + xenobioticSide 1 = ADP + phosphate + xenobioticSide 2.</text>
        <dbReference type="EC" id="7.6.2.2"/>
    </reaction>
</comment>
<dbReference type="PROSITE" id="PS50893">
    <property type="entry name" value="ABC_TRANSPORTER_2"/>
    <property type="match status" value="1"/>
</dbReference>
<dbReference type="Pfam" id="PF00664">
    <property type="entry name" value="ABC_membrane"/>
    <property type="match status" value="1"/>
</dbReference>
<feature type="transmembrane region" description="Helical" evidence="13">
    <location>
        <begin position="20"/>
        <end position="39"/>
    </location>
</feature>
<feature type="domain" description="ABC transporter" evidence="14">
    <location>
        <begin position="337"/>
        <end position="570"/>
    </location>
</feature>
<feature type="transmembrane region" description="Helical" evidence="13">
    <location>
        <begin position="247"/>
        <end position="265"/>
    </location>
</feature>
<keyword evidence="6 13" id="KW-0812">Transmembrane</keyword>
<feature type="transmembrane region" description="Helical" evidence="13">
    <location>
        <begin position="280"/>
        <end position="301"/>
    </location>
</feature>
<dbReference type="AlphaFoldDB" id="A0A172YB25"/>
<dbReference type="EC" id="7.6.2.2" evidence="3"/>
<evidence type="ECO:0000256" key="10">
    <source>
        <dbReference type="ARBA" id="ARBA00023136"/>
    </source>
</evidence>
<keyword evidence="5" id="KW-1003">Cell membrane</keyword>
<evidence type="ECO:0000256" key="1">
    <source>
        <dbReference type="ARBA" id="ARBA00004651"/>
    </source>
</evidence>
<dbReference type="CDD" id="cd18541">
    <property type="entry name" value="ABC_6TM_TmrB_like"/>
    <property type="match status" value="1"/>
</dbReference>
<dbReference type="PANTHER" id="PTHR43394">
    <property type="entry name" value="ATP-DEPENDENT PERMEASE MDL1, MITOCHONDRIAL"/>
    <property type="match status" value="1"/>
</dbReference>
<comment type="similarity">
    <text evidence="2">Belongs to the ABC transporter superfamily. Drug exporter-2 (TC 3.A.1.117) family.</text>
</comment>